<evidence type="ECO:0000256" key="1">
    <source>
        <dbReference type="SAM" id="MobiDB-lite"/>
    </source>
</evidence>
<proteinExistence type="predicted"/>
<feature type="compositionally biased region" description="Pro residues" evidence="1">
    <location>
        <begin position="19"/>
        <end position="28"/>
    </location>
</feature>
<feature type="compositionally biased region" description="Basic and acidic residues" evidence="1">
    <location>
        <begin position="200"/>
        <end position="217"/>
    </location>
</feature>
<gene>
    <name evidence="2" type="ORF">EV420DRAFT_1650440</name>
</gene>
<evidence type="ECO:0000313" key="2">
    <source>
        <dbReference type="EMBL" id="KAK0440690.1"/>
    </source>
</evidence>
<organism evidence="2 3">
    <name type="scientific">Armillaria tabescens</name>
    <name type="common">Ringless honey mushroom</name>
    <name type="synonym">Agaricus tabescens</name>
    <dbReference type="NCBI Taxonomy" id="1929756"/>
    <lineage>
        <taxon>Eukaryota</taxon>
        <taxon>Fungi</taxon>
        <taxon>Dikarya</taxon>
        <taxon>Basidiomycota</taxon>
        <taxon>Agaricomycotina</taxon>
        <taxon>Agaricomycetes</taxon>
        <taxon>Agaricomycetidae</taxon>
        <taxon>Agaricales</taxon>
        <taxon>Marasmiineae</taxon>
        <taxon>Physalacriaceae</taxon>
        <taxon>Desarmillaria</taxon>
    </lineage>
</organism>
<feature type="region of interest" description="Disordered" evidence="1">
    <location>
        <begin position="393"/>
        <end position="426"/>
    </location>
</feature>
<protein>
    <submittedName>
        <fullName evidence="2">Uncharacterized protein</fullName>
    </submittedName>
</protein>
<comment type="caution">
    <text evidence="2">The sequence shown here is derived from an EMBL/GenBank/DDBJ whole genome shotgun (WGS) entry which is preliminary data.</text>
</comment>
<dbReference type="Proteomes" id="UP001175211">
    <property type="component" value="Unassembled WGS sequence"/>
</dbReference>
<reference evidence="2" key="1">
    <citation type="submission" date="2023-06" db="EMBL/GenBank/DDBJ databases">
        <authorList>
            <consortium name="Lawrence Berkeley National Laboratory"/>
            <person name="Ahrendt S."/>
            <person name="Sahu N."/>
            <person name="Indic B."/>
            <person name="Wong-Bajracharya J."/>
            <person name="Merenyi Z."/>
            <person name="Ke H.-M."/>
            <person name="Monk M."/>
            <person name="Kocsube S."/>
            <person name="Drula E."/>
            <person name="Lipzen A."/>
            <person name="Balint B."/>
            <person name="Henrissat B."/>
            <person name="Andreopoulos B."/>
            <person name="Martin F.M."/>
            <person name="Harder C.B."/>
            <person name="Rigling D."/>
            <person name="Ford K.L."/>
            <person name="Foster G.D."/>
            <person name="Pangilinan J."/>
            <person name="Papanicolaou A."/>
            <person name="Barry K."/>
            <person name="LaButti K."/>
            <person name="Viragh M."/>
            <person name="Koriabine M."/>
            <person name="Yan M."/>
            <person name="Riley R."/>
            <person name="Champramary S."/>
            <person name="Plett K.L."/>
            <person name="Tsai I.J."/>
            <person name="Slot J."/>
            <person name="Sipos G."/>
            <person name="Plett J."/>
            <person name="Nagy L.G."/>
            <person name="Grigoriev I.V."/>
        </authorList>
    </citation>
    <scope>NUCLEOTIDE SEQUENCE</scope>
    <source>
        <strain evidence="2">CCBAS 213</strain>
    </source>
</reference>
<feature type="compositionally biased region" description="Basic and acidic residues" evidence="1">
    <location>
        <begin position="250"/>
        <end position="262"/>
    </location>
</feature>
<dbReference type="RefSeq" id="XP_060323698.1">
    <property type="nucleotide sequence ID" value="XM_060478451.1"/>
</dbReference>
<dbReference type="EMBL" id="JAUEPS010000075">
    <property type="protein sequence ID" value="KAK0440690.1"/>
    <property type="molecule type" value="Genomic_DNA"/>
</dbReference>
<dbReference type="AlphaFoldDB" id="A0AA39MP75"/>
<dbReference type="GeneID" id="85361999"/>
<feature type="compositionally biased region" description="Polar residues" evidence="1">
    <location>
        <begin position="1"/>
        <end position="10"/>
    </location>
</feature>
<accession>A0AA39MP75</accession>
<sequence length="440" mass="50044">MDKTSTTPPVNETDLLHIPPVPPPPPPLLTEDQYGDPYELPREISESIRPLLVISGRATSSEILPILERIHPLLVAYVEEIKNRKQRDNRMGVLLRQTCYYFASQLPLRHHNMKEWSIWVPAADDYDSLGPEKAIGETELFDSTHRYKRREAQYLSYKTEWLKLNDAYKNAVEKRDKAIAAREKVERDRLAAELEAKKKLEKERKQSAGDPQFKFDSKSTPAKNNRKVRQFKVQTPESIHHQLTLKRPSQFHDDERSSKVPRLDAQNPKPILLPQANDESFSSVTSFDPNLLSRIMDLGCPDSRGRQAVAVQVAQIQHCESVVFDLSQIVSSEVRSMEILISNLLSSLISIRRDGPKADMIPVLTRIANDHPLLRRWIGAGLLDFEEPDLALEYTSPPATDHDQTSSALSSDQSAEHSPDREVGSNIYIVDHDDKVLKSQ</sequence>
<feature type="region of interest" description="Disordered" evidence="1">
    <location>
        <begin position="200"/>
        <end position="268"/>
    </location>
</feature>
<evidence type="ECO:0000313" key="3">
    <source>
        <dbReference type="Proteomes" id="UP001175211"/>
    </source>
</evidence>
<keyword evidence="3" id="KW-1185">Reference proteome</keyword>
<feature type="compositionally biased region" description="Basic and acidic residues" evidence="1">
    <location>
        <begin position="414"/>
        <end position="423"/>
    </location>
</feature>
<name>A0AA39MP75_ARMTA</name>
<feature type="region of interest" description="Disordered" evidence="1">
    <location>
        <begin position="1"/>
        <end position="28"/>
    </location>
</feature>